<proteinExistence type="predicted"/>
<dbReference type="RefSeq" id="WP_349586672.1">
    <property type="nucleotide sequence ID" value="NZ_JBEFLD010000004.1"/>
</dbReference>
<comment type="caution">
    <text evidence="2">The sequence shown here is derived from an EMBL/GenBank/DDBJ whole genome shotgun (WGS) entry which is preliminary data.</text>
</comment>
<evidence type="ECO:0000256" key="1">
    <source>
        <dbReference type="SAM" id="Phobius"/>
    </source>
</evidence>
<keyword evidence="1" id="KW-1133">Transmembrane helix</keyword>
<gene>
    <name evidence="2" type="ORF">ABNW52_09115</name>
</gene>
<evidence type="ECO:0000313" key="3">
    <source>
        <dbReference type="Proteomes" id="UP001433638"/>
    </source>
</evidence>
<sequence length="82" mass="8307">MQIKQLIANVVKAHASKVEKAALGGAIFTAAQASFAVSIINWSTLASGVTEEATAAITAGIGVLALFLGVAGGTRMFKKFIG</sequence>
<dbReference type="EMBL" id="JBEFLD010000004">
    <property type="protein sequence ID" value="MEQ6290773.1"/>
    <property type="molecule type" value="Genomic_DNA"/>
</dbReference>
<organism evidence="2 3">
    <name type="scientific">Vogesella oryzagri</name>
    <dbReference type="NCBI Taxonomy" id="3160864"/>
    <lineage>
        <taxon>Bacteria</taxon>
        <taxon>Pseudomonadati</taxon>
        <taxon>Pseudomonadota</taxon>
        <taxon>Betaproteobacteria</taxon>
        <taxon>Neisseriales</taxon>
        <taxon>Chromobacteriaceae</taxon>
        <taxon>Vogesella</taxon>
    </lineage>
</organism>
<feature type="transmembrane region" description="Helical" evidence="1">
    <location>
        <begin position="55"/>
        <end position="77"/>
    </location>
</feature>
<keyword evidence="1" id="KW-0472">Membrane</keyword>
<name>A0ABV1M3M6_9NEIS</name>
<keyword evidence="1" id="KW-0812">Transmembrane</keyword>
<protein>
    <submittedName>
        <fullName evidence="2">Uncharacterized protein</fullName>
    </submittedName>
</protein>
<accession>A0ABV1M3M6</accession>
<evidence type="ECO:0000313" key="2">
    <source>
        <dbReference type="EMBL" id="MEQ6290773.1"/>
    </source>
</evidence>
<reference evidence="2" key="1">
    <citation type="submission" date="2024-06" db="EMBL/GenBank/DDBJ databases">
        <title>Genome sequence of Vogesella sp. MAHUQ-64.</title>
        <authorList>
            <person name="Huq M.A."/>
        </authorList>
    </citation>
    <scope>NUCLEOTIDE SEQUENCE</scope>
    <source>
        <strain evidence="2">MAHUQ-64</strain>
    </source>
</reference>
<feature type="transmembrane region" description="Helical" evidence="1">
    <location>
        <begin position="21"/>
        <end position="43"/>
    </location>
</feature>
<dbReference type="Proteomes" id="UP001433638">
    <property type="component" value="Unassembled WGS sequence"/>
</dbReference>
<keyword evidence="3" id="KW-1185">Reference proteome</keyword>